<dbReference type="AlphaFoldDB" id="A9Z1L4"/>
<evidence type="ECO:0000313" key="2">
    <source>
        <dbReference type="Proteomes" id="UP000001940"/>
    </source>
</evidence>
<dbReference type="PANTHER" id="PTHR47921:SF4">
    <property type="entry name" value="C6 DOMAIN-CONTAINING PROTEIN-RELATED"/>
    <property type="match status" value="1"/>
</dbReference>
<evidence type="ECO:0000313" key="3">
    <source>
        <dbReference type="WormBase" id="C04G6.13"/>
    </source>
</evidence>
<dbReference type="FunCoup" id="A9Z1L4">
    <property type="interactions" value="105"/>
</dbReference>
<sequence length="153" mass="16450">MFLLLFSLMPIMNGCIPTQEVEPITTTTTTTTEDPTTTTVPYPCSACTPIYNTGCMGYGVPSPTNWCAIGEDIPVTYTIGINDYGSTACQTTLQCPSGTIAYFDQSGTEVEGNDGGTDSYSISCEEEGNYVGMWMTQIEAFPQPINLVTCRNA</sequence>
<dbReference type="WormBase" id="C04G6.13">
    <property type="protein sequence ID" value="CE50081"/>
    <property type="gene ID" value="WBGene00077489"/>
</dbReference>
<protein>
    <submittedName>
        <fullName evidence="1">C6 domain-containing protein</fullName>
    </submittedName>
</protein>
<dbReference type="PaxDb" id="6239-C04G6.13"/>
<dbReference type="KEGG" id="cel:CELE_C04G6.13"/>
<dbReference type="HOGENOM" id="CLU_077488_0_0_1"/>
<keyword evidence="2" id="KW-1185">Reference proteome</keyword>
<organism evidence="1 2">
    <name type="scientific">Caenorhabditis elegans</name>
    <dbReference type="NCBI Taxonomy" id="6239"/>
    <lineage>
        <taxon>Eukaryota</taxon>
        <taxon>Metazoa</taxon>
        <taxon>Ecdysozoa</taxon>
        <taxon>Nematoda</taxon>
        <taxon>Chromadorea</taxon>
        <taxon>Rhabditida</taxon>
        <taxon>Rhabditina</taxon>
        <taxon>Rhabditomorpha</taxon>
        <taxon>Rhabditoidea</taxon>
        <taxon>Rhabditidae</taxon>
        <taxon>Peloderinae</taxon>
        <taxon>Caenorhabditis</taxon>
    </lineage>
</organism>
<dbReference type="OrthoDB" id="5789930at2759"/>
<proteinExistence type="predicted"/>
<dbReference type="InParanoid" id="A9Z1L4"/>
<evidence type="ECO:0000313" key="1">
    <source>
        <dbReference type="EMBL" id="CCD63059.2"/>
    </source>
</evidence>
<name>A9Z1L4_CAEEL</name>
<dbReference type="CTD" id="6418617"/>
<dbReference type="Pfam" id="PF03380">
    <property type="entry name" value="DUF282"/>
    <property type="match status" value="1"/>
</dbReference>
<gene>
    <name evidence="1 3" type="ORF">C04G6.13</name>
    <name evidence="1" type="ORF">CELE_C04G6.13</name>
</gene>
<dbReference type="AGR" id="WB:WBGene00077489"/>
<dbReference type="InterPro" id="IPR005044">
    <property type="entry name" value="DUF282_CAE_spp"/>
</dbReference>
<reference evidence="1 2" key="1">
    <citation type="journal article" date="1998" name="Science">
        <title>Genome sequence of the nematode C. elegans: a platform for investigating biology.</title>
        <authorList>
            <consortium name="The C. elegans sequencing consortium"/>
            <person name="Sulson J.E."/>
            <person name="Waterston R."/>
        </authorList>
    </citation>
    <scope>NUCLEOTIDE SEQUENCE [LARGE SCALE GENOMIC DNA]</scope>
    <source>
        <strain evidence="1 2">Bristol N2</strain>
    </source>
</reference>
<dbReference type="GeneID" id="6418617"/>
<dbReference type="Bgee" id="WBGene00077489">
    <property type="expression patterns" value="Expressed in material anatomical entity and 1 other cell type or tissue"/>
</dbReference>
<dbReference type="EMBL" id="BX284602">
    <property type="protein sequence ID" value="CCD63059.2"/>
    <property type="molecule type" value="Genomic_DNA"/>
</dbReference>
<dbReference type="PANTHER" id="PTHR47921">
    <property type="entry name" value="PROTEIN CBG14847-RELATED"/>
    <property type="match status" value="1"/>
</dbReference>
<dbReference type="Proteomes" id="UP000001940">
    <property type="component" value="Chromosome II"/>
</dbReference>
<dbReference type="UCSC" id="C04G6.13">
    <property type="organism name" value="c. elegans"/>
</dbReference>
<dbReference type="RefSeq" id="NP_001122577.2">
    <property type="nucleotide sequence ID" value="NM_001129105.4"/>
</dbReference>
<accession>A9Z1L4</accession>